<evidence type="ECO:0000256" key="1">
    <source>
        <dbReference type="SAM" id="MobiDB-lite"/>
    </source>
</evidence>
<dbReference type="GO" id="GO:0016747">
    <property type="term" value="F:acyltransferase activity, transferring groups other than amino-acyl groups"/>
    <property type="evidence" value="ECO:0007669"/>
    <property type="project" value="InterPro"/>
</dbReference>
<feature type="transmembrane region" description="Helical" evidence="2">
    <location>
        <begin position="257"/>
        <end position="278"/>
    </location>
</feature>
<dbReference type="AlphaFoldDB" id="A0A940WUQ9"/>
<feature type="transmembrane region" description="Helical" evidence="2">
    <location>
        <begin position="102"/>
        <end position="120"/>
    </location>
</feature>
<evidence type="ECO:0000313" key="5">
    <source>
        <dbReference type="Proteomes" id="UP000674234"/>
    </source>
</evidence>
<dbReference type="InterPro" id="IPR002656">
    <property type="entry name" value="Acyl_transf_3_dom"/>
</dbReference>
<feature type="transmembrane region" description="Helical" evidence="2">
    <location>
        <begin position="203"/>
        <end position="221"/>
    </location>
</feature>
<proteinExistence type="predicted"/>
<feature type="compositionally biased region" description="Basic and acidic residues" evidence="1">
    <location>
        <begin position="412"/>
        <end position="429"/>
    </location>
</feature>
<protein>
    <submittedName>
        <fullName evidence="4">Acyltransferase</fullName>
    </submittedName>
</protein>
<feature type="transmembrane region" description="Helical" evidence="2">
    <location>
        <begin position="371"/>
        <end position="393"/>
    </location>
</feature>
<feature type="domain" description="Acyltransferase 3" evidence="3">
    <location>
        <begin position="20"/>
        <end position="390"/>
    </location>
</feature>
<evidence type="ECO:0000259" key="3">
    <source>
        <dbReference type="Pfam" id="PF01757"/>
    </source>
</evidence>
<evidence type="ECO:0000313" key="4">
    <source>
        <dbReference type="EMBL" id="MBP2707745.1"/>
    </source>
</evidence>
<name>A0A940WUQ9_9ACTN</name>
<feature type="transmembrane region" description="Helical" evidence="2">
    <location>
        <begin position="290"/>
        <end position="312"/>
    </location>
</feature>
<dbReference type="InterPro" id="IPR050623">
    <property type="entry name" value="Glucan_succinyl_AcylTrfase"/>
</dbReference>
<accession>A0A940WUQ9</accession>
<feature type="transmembrane region" description="Helical" evidence="2">
    <location>
        <begin position="62"/>
        <end position="82"/>
    </location>
</feature>
<comment type="caution">
    <text evidence="4">The sequence shown here is derived from an EMBL/GenBank/DDBJ whole genome shotgun (WGS) entry which is preliminary data.</text>
</comment>
<sequence length="429" mass="47638">MRVEPPVATDDAPTAARRRPELDLVRMIVVVGLVFFHASLVFDSQDDYYVKNAQTVEFTSFIAGVAVLWAMPVLFFIAGFGARHSLRRRGPGGFAVERMRRLGVPLAFATVTLIPVPQWLRLRADPAYHESYWRFLPRFFRIRFDLTEFPFVIQGEHFETGHLWFVVLLLAFSLMLAPVVRLTPARVASAARERLAALAARRGFALLAGLPLGLVSALLGLEKEYAGWSRWAYLIFFLYGFAFAADGRLRDALRRDTPIVVVCGLVFPSAGLPMFLMAPGDPFTGMAPAAVAARALYGVAGWCWVLGILALIDRLGRRRAAREDGGDGNNGGRTRRRVYAYLAEGVLPIYVLHQPVVVAVAYPVVRWDAPIAVKYAVIATVSLVLTLAVYDLLVRRLPPVRLLFGMRPRPPRGSEPRTKSEPRQKGVIG</sequence>
<evidence type="ECO:0000256" key="2">
    <source>
        <dbReference type="SAM" id="Phobius"/>
    </source>
</evidence>
<keyword evidence="5" id="KW-1185">Reference proteome</keyword>
<reference evidence="4" key="1">
    <citation type="submission" date="2021-02" db="EMBL/GenBank/DDBJ databases">
        <title>Draft genome sequence of Microbispora sp. RL4-1S isolated from rice leaves in Thailand.</title>
        <authorList>
            <person name="Muangham S."/>
            <person name="Duangmal K."/>
        </authorList>
    </citation>
    <scope>NUCLEOTIDE SEQUENCE</scope>
    <source>
        <strain evidence="4">RL4-1S</strain>
    </source>
</reference>
<dbReference type="RefSeq" id="WP_210159001.1">
    <property type="nucleotide sequence ID" value="NZ_JAFCNB010000022.1"/>
</dbReference>
<dbReference type="EMBL" id="JAFCNB010000022">
    <property type="protein sequence ID" value="MBP2707745.1"/>
    <property type="molecule type" value="Genomic_DNA"/>
</dbReference>
<keyword evidence="4" id="KW-0808">Transferase</keyword>
<keyword evidence="2" id="KW-0812">Transmembrane</keyword>
<feature type="transmembrane region" description="Helical" evidence="2">
    <location>
        <begin position="24"/>
        <end position="42"/>
    </location>
</feature>
<dbReference type="Proteomes" id="UP000674234">
    <property type="component" value="Unassembled WGS sequence"/>
</dbReference>
<keyword evidence="2" id="KW-1133">Transmembrane helix</keyword>
<feature type="region of interest" description="Disordered" evidence="1">
    <location>
        <begin position="408"/>
        <end position="429"/>
    </location>
</feature>
<dbReference type="PANTHER" id="PTHR36927:SF3">
    <property type="entry name" value="GLUCANS BIOSYNTHESIS PROTEIN C"/>
    <property type="match status" value="1"/>
</dbReference>
<gene>
    <name evidence="4" type="ORF">JOL79_28575</name>
</gene>
<dbReference type="Pfam" id="PF01757">
    <property type="entry name" value="Acyl_transf_3"/>
    <property type="match status" value="1"/>
</dbReference>
<feature type="transmembrane region" description="Helical" evidence="2">
    <location>
        <begin position="338"/>
        <end position="365"/>
    </location>
</feature>
<feature type="transmembrane region" description="Helical" evidence="2">
    <location>
        <begin position="163"/>
        <end position="182"/>
    </location>
</feature>
<dbReference type="PANTHER" id="PTHR36927">
    <property type="entry name" value="BLR4337 PROTEIN"/>
    <property type="match status" value="1"/>
</dbReference>
<organism evidence="4 5">
    <name type="scientific">Microbispora oryzae</name>
    <dbReference type="NCBI Taxonomy" id="2806554"/>
    <lineage>
        <taxon>Bacteria</taxon>
        <taxon>Bacillati</taxon>
        <taxon>Actinomycetota</taxon>
        <taxon>Actinomycetes</taxon>
        <taxon>Streptosporangiales</taxon>
        <taxon>Streptosporangiaceae</taxon>
        <taxon>Microbispora</taxon>
    </lineage>
</organism>
<keyword evidence="2" id="KW-0472">Membrane</keyword>
<keyword evidence="4" id="KW-0012">Acyltransferase</keyword>
<feature type="transmembrane region" description="Helical" evidence="2">
    <location>
        <begin position="227"/>
        <end position="245"/>
    </location>
</feature>